<dbReference type="RefSeq" id="WP_002848835.1">
    <property type="nucleotide sequence ID" value="NZ_ADKM02000066.1"/>
</dbReference>
<dbReference type="OrthoDB" id="2056794at2"/>
<dbReference type="InterPro" id="IPR009711">
    <property type="entry name" value="UPF0473"/>
</dbReference>
<dbReference type="Pfam" id="PF06949">
    <property type="entry name" value="DUF1292"/>
    <property type="match status" value="1"/>
</dbReference>
<reference evidence="1 2" key="1">
    <citation type="submission" date="2011-02" db="EMBL/GenBank/DDBJ databases">
        <authorList>
            <person name="Nelson K.E."/>
            <person name="Sutton G."/>
            <person name="Torralba M."/>
            <person name="Durkin S."/>
            <person name="Harkins D."/>
            <person name="Montgomery R."/>
            <person name="Ziemer C."/>
            <person name="Klaassens E."/>
            <person name="Ocuiv P."/>
            <person name="Morrison M."/>
        </authorList>
    </citation>
    <scope>NUCLEOTIDE SEQUENCE [LARGE SCALE GENOMIC DNA]</scope>
    <source>
        <strain evidence="1 2">8</strain>
    </source>
</reference>
<evidence type="ECO:0000313" key="2">
    <source>
        <dbReference type="Proteomes" id="UP000004259"/>
    </source>
</evidence>
<accession>E9SBF6</accession>
<evidence type="ECO:0008006" key="3">
    <source>
        <dbReference type="Google" id="ProtNLM"/>
    </source>
</evidence>
<comment type="caution">
    <text evidence="1">The sequence shown here is derived from an EMBL/GenBank/DDBJ whole genome shotgun (WGS) entry which is preliminary data.</text>
</comment>
<gene>
    <name evidence="1" type="ORF">CUS_6629</name>
</gene>
<dbReference type="STRING" id="246199.CUS_6629"/>
<dbReference type="AlphaFoldDB" id="E9SBF6"/>
<proteinExistence type="predicted"/>
<evidence type="ECO:0000313" key="1">
    <source>
        <dbReference type="EMBL" id="EGC03459.1"/>
    </source>
</evidence>
<dbReference type="eggNOG" id="COG3906">
    <property type="taxonomic scope" value="Bacteria"/>
</dbReference>
<sequence>MDEQMNEYTPDLYELMDEQGNKQTFELLDCMDFEDERYYALTPYFEEDDADKILDEASLLVILKVEYDPETGEEILASIEDEELFDRVGAAFEERLEEMFDFEDDEDGEE</sequence>
<keyword evidence="2" id="KW-1185">Reference proteome</keyword>
<organism evidence="1 2">
    <name type="scientific">Ruminococcus albus 8</name>
    <dbReference type="NCBI Taxonomy" id="246199"/>
    <lineage>
        <taxon>Bacteria</taxon>
        <taxon>Bacillati</taxon>
        <taxon>Bacillota</taxon>
        <taxon>Clostridia</taxon>
        <taxon>Eubacteriales</taxon>
        <taxon>Oscillospiraceae</taxon>
        <taxon>Ruminococcus</taxon>
    </lineage>
</organism>
<dbReference type="EMBL" id="ADKM02000066">
    <property type="protein sequence ID" value="EGC03459.1"/>
    <property type="molecule type" value="Genomic_DNA"/>
</dbReference>
<name>E9SBF6_RUMAL</name>
<protein>
    <recommendedName>
        <fullName evidence="3">DUF1292 domain-containing protein</fullName>
    </recommendedName>
</protein>
<dbReference type="Proteomes" id="UP000004259">
    <property type="component" value="Unassembled WGS sequence"/>
</dbReference>